<comment type="caution">
    <text evidence="2">The sequence shown here is derived from an EMBL/GenBank/DDBJ whole genome shotgun (WGS) entry which is preliminary data.</text>
</comment>
<evidence type="ECO:0000256" key="1">
    <source>
        <dbReference type="SAM" id="SignalP"/>
    </source>
</evidence>
<reference evidence="2" key="1">
    <citation type="submission" date="2023-03" db="EMBL/GenBank/DDBJ databases">
        <title>Chromosome-level genomes of two armyworms, Mythimna separata and Mythimna loreyi, provide insights into the biosynthesis and reception of sex pheromones.</title>
        <authorList>
            <person name="Zhao H."/>
        </authorList>
    </citation>
    <scope>NUCLEOTIDE SEQUENCE</scope>
    <source>
        <strain evidence="2">BeijingLab</strain>
        <tissue evidence="2">Pupa</tissue>
    </source>
</reference>
<accession>A0AAD7Z141</accession>
<sequence length="166" mass="18818">MWRTVLGLSVFLFAIVSHVTTAPAYYQARGPSYTLTNAPEVPPTKPYLEVRNSTYHGSGPREEARAMCSVKTQEVNATANATITRRLHGVVTSRELHTSIQRLEVIIYGQMQQLWQSLDALRTQITSRVPRSHNNNNNNDNNLYPSRNTVSFRYQAPRTYQPRALG</sequence>
<dbReference type="EMBL" id="JARGEI010000003">
    <property type="protein sequence ID" value="KAJ8733984.1"/>
    <property type="molecule type" value="Genomic_DNA"/>
</dbReference>
<name>A0AAD7Z141_MYTSE</name>
<evidence type="ECO:0000313" key="3">
    <source>
        <dbReference type="Proteomes" id="UP001231518"/>
    </source>
</evidence>
<proteinExistence type="predicted"/>
<protein>
    <submittedName>
        <fullName evidence="2">Uncharacterized protein</fullName>
    </submittedName>
</protein>
<organism evidence="2 3">
    <name type="scientific">Mythimna separata</name>
    <name type="common">Oriental armyworm</name>
    <name type="synonym">Pseudaletia separata</name>
    <dbReference type="NCBI Taxonomy" id="271217"/>
    <lineage>
        <taxon>Eukaryota</taxon>
        <taxon>Metazoa</taxon>
        <taxon>Ecdysozoa</taxon>
        <taxon>Arthropoda</taxon>
        <taxon>Hexapoda</taxon>
        <taxon>Insecta</taxon>
        <taxon>Pterygota</taxon>
        <taxon>Neoptera</taxon>
        <taxon>Endopterygota</taxon>
        <taxon>Lepidoptera</taxon>
        <taxon>Glossata</taxon>
        <taxon>Ditrysia</taxon>
        <taxon>Noctuoidea</taxon>
        <taxon>Noctuidae</taxon>
        <taxon>Noctuinae</taxon>
        <taxon>Hadenini</taxon>
        <taxon>Mythimna</taxon>
    </lineage>
</organism>
<evidence type="ECO:0000313" key="2">
    <source>
        <dbReference type="EMBL" id="KAJ8733984.1"/>
    </source>
</evidence>
<dbReference type="AlphaFoldDB" id="A0AAD7Z141"/>
<dbReference type="Proteomes" id="UP001231518">
    <property type="component" value="Chromosome 5"/>
</dbReference>
<keyword evidence="1" id="KW-0732">Signal</keyword>
<gene>
    <name evidence="2" type="ORF">PYW07_014535</name>
</gene>
<feature type="chain" id="PRO_5042056587" evidence="1">
    <location>
        <begin position="22"/>
        <end position="166"/>
    </location>
</feature>
<keyword evidence="3" id="KW-1185">Reference proteome</keyword>
<feature type="signal peptide" evidence="1">
    <location>
        <begin position="1"/>
        <end position="21"/>
    </location>
</feature>